<protein>
    <recommendedName>
        <fullName evidence="4">Porin</fullName>
    </recommendedName>
</protein>
<sequence>MMSINRRSLAGVLATATLVAVAVTAYGTQATGHGRGVSDPMSAVSYDRAGVGGRKGCEVQSWPYIAPECLAASDNGADHAKVIRRLL</sequence>
<evidence type="ECO:0008006" key="4">
    <source>
        <dbReference type="Google" id="ProtNLM"/>
    </source>
</evidence>
<accession>A0A1M4YQT7</accession>
<dbReference type="AlphaFoldDB" id="A0A1M4YQT7"/>
<evidence type="ECO:0000256" key="1">
    <source>
        <dbReference type="SAM" id="SignalP"/>
    </source>
</evidence>
<name>A0A1M4YQT7_9HYPH</name>
<proteinExistence type="predicted"/>
<feature type="chain" id="PRO_5009908490" description="Porin" evidence="1">
    <location>
        <begin position="26"/>
        <end position="87"/>
    </location>
</feature>
<keyword evidence="1" id="KW-0732">Signal</keyword>
<dbReference type="Proteomes" id="UP000184485">
    <property type="component" value="Unassembled WGS sequence"/>
</dbReference>
<dbReference type="RefSeq" id="WP_073052142.1">
    <property type="nucleotide sequence ID" value="NZ_FQUP01000001.1"/>
</dbReference>
<feature type="signal peptide" evidence="1">
    <location>
        <begin position="1"/>
        <end position="25"/>
    </location>
</feature>
<evidence type="ECO:0000313" key="3">
    <source>
        <dbReference type="Proteomes" id="UP000184485"/>
    </source>
</evidence>
<dbReference type="EMBL" id="FQUP01000001">
    <property type="protein sequence ID" value="SHF08081.1"/>
    <property type="molecule type" value="Genomic_DNA"/>
</dbReference>
<gene>
    <name evidence="2" type="ORF">SAMN02745157_1591</name>
</gene>
<evidence type="ECO:0000313" key="2">
    <source>
        <dbReference type="EMBL" id="SHF08081.1"/>
    </source>
</evidence>
<reference evidence="2 3" key="1">
    <citation type="submission" date="2016-11" db="EMBL/GenBank/DDBJ databases">
        <authorList>
            <person name="Jaros S."/>
            <person name="Januszkiewicz K."/>
            <person name="Wedrychowicz H."/>
        </authorList>
    </citation>
    <scope>NUCLEOTIDE SEQUENCE [LARGE SCALE GENOMIC DNA]</scope>
    <source>
        <strain evidence="2 3">DSM 19436</strain>
    </source>
</reference>
<organism evidence="2 3">
    <name type="scientific">Kaistia soli DSM 19436</name>
    <dbReference type="NCBI Taxonomy" id="1122133"/>
    <lineage>
        <taxon>Bacteria</taxon>
        <taxon>Pseudomonadati</taxon>
        <taxon>Pseudomonadota</taxon>
        <taxon>Alphaproteobacteria</taxon>
        <taxon>Hyphomicrobiales</taxon>
        <taxon>Kaistiaceae</taxon>
        <taxon>Kaistia</taxon>
    </lineage>
</organism>
<keyword evidence="3" id="KW-1185">Reference proteome</keyword>